<evidence type="ECO:0000313" key="2">
    <source>
        <dbReference type="EMBL" id="RYJ40137.1"/>
    </source>
</evidence>
<name>A0A444W2M3_9FLAO</name>
<sequence>MQTIKTKNNQVKLKPKKKKQISFFIILLSNFSMQKPFGNL</sequence>
<reference evidence="2 3" key="1">
    <citation type="submission" date="2014-12" db="EMBL/GenBank/DDBJ databases">
        <title>Genome sequence of Flavobacterium anhuiense RCM74.</title>
        <authorList>
            <person name="Kim J.F."/>
            <person name="Song J.Y."/>
            <person name="Kwak M.-J."/>
            <person name="Lee S.-W."/>
        </authorList>
    </citation>
    <scope>NUCLEOTIDE SEQUENCE [LARGE SCALE GENOMIC DNA]</scope>
    <source>
        <strain evidence="2 3">RCM74</strain>
    </source>
</reference>
<protein>
    <submittedName>
        <fullName evidence="2">Uncharacterized protein</fullName>
    </submittedName>
</protein>
<gene>
    <name evidence="2" type="ORF">NU08_0893</name>
</gene>
<keyword evidence="1" id="KW-0812">Transmembrane</keyword>
<evidence type="ECO:0000256" key="1">
    <source>
        <dbReference type="SAM" id="Phobius"/>
    </source>
</evidence>
<dbReference type="AlphaFoldDB" id="A0A444W2M3"/>
<accession>A0A444W2M3</accession>
<organism evidence="2 3">
    <name type="scientific">Flavobacterium anhuiense</name>
    <dbReference type="NCBI Taxonomy" id="459526"/>
    <lineage>
        <taxon>Bacteria</taxon>
        <taxon>Pseudomonadati</taxon>
        <taxon>Bacteroidota</taxon>
        <taxon>Flavobacteriia</taxon>
        <taxon>Flavobacteriales</taxon>
        <taxon>Flavobacteriaceae</taxon>
        <taxon>Flavobacterium</taxon>
    </lineage>
</organism>
<keyword evidence="1" id="KW-1133">Transmembrane helix</keyword>
<keyword evidence="1" id="KW-0472">Membrane</keyword>
<comment type="caution">
    <text evidence="2">The sequence shown here is derived from an EMBL/GenBank/DDBJ whole genome shotgun (WGS) entry which is preliminary data.</text>
</comment>
<dbReference type="EMBL" id="JUIV01000002">
    <property type="protein sequence ID" value="RYJ40137.1"/>
    <property type="molecule type" value="Genomic_DNA"/>
</dbReference>
<feature type="transmembrane region" description="Helical" evidence="1">
    <location>
        <begin position="21"/>
        <end position="37"/>
    </location>
</feature>
<dbReference type="Proteomes" id="UP000290433">
    <property type="component" value="Unassembled WGS sequence"/>
</dbReference>
<proteinExistence type="predicted"/>
<evidence type="ECO:0000313" key="3">
    <source>
        <dbReference type="Proteomes" id="UP000290433"/>
    </source>
</evidence>